<evidence type="ECO:0000313" key="3">
    <source>
        <dbReference type="EMBL" id="GAA4457754.1"/>
    </source>
</evidence>
<gene>
    <name evidence="3" type="ORF">GCM10023092_24930</name>
</gene>
<reference evidence="4" key="1">
    <citation type="journal article" date="2019" name="Int. J. Syst. Evol. Microbiol.">
        <title>The Global Catalogue of Microorganisms (GCM) 10K type strain sequencing project: providing services to taxonomists for standard genome sequencing and annotation.</title>
        <authorList>
            <consortium name="The Broad Institute Genomics Platform"/>
            <consortium name="The Broad Institute Genome Sequencing Center for Infectious Disease"/>
            <person name="Wu L."/>
            <person name="Ma J."/>
        </authorList>
    </citation>
    <scope>NUCLEOTIDE SEQUENCE [LARGE SCALE GENOMIC DNA]</scope>
    <source>
        <strain evidence="4">JCM 31921</strain>
    </source>
</reference>
<dbReference type="Gene3D" id="2.170.130.10">
    <property type="entry name" value="TonB-dependent receptor, plug domain"/>
    <property type="match status" value="1"/>
</dbReference>
<comment type="caution">
    <text evidence="3">The sequence shown here is derived from an EMBL/GenBank/DDBJ whole genome shotgun (WGS) entry which is preliminary data.</text>
</comment>
<sequence length="897" mass="100944">MAQLFKKQEKRAPNALDSVMVTHDFARVYLDSVYNYFHVRYGISIHYDTAYCSNLLFDYWYSATPLSLAIEITTREKDLEYTIDSTLTVTIKARHFHNVARRVDKSRIVPPDMAELNPYTLKGHVRDDSSGTPLADVQLQLSSTKDAVFTRDDGSFELSVVPADSTKLLVTARGYEPLELLLLPGISLRDFIIGLRPKENVLREAVITANRQDIMNLSGETVSSIRLSPSKLSEIPNVGDKDIMRTFQLMPGISAANESSSGLYVRGGTPDQNLVLLDGYTVYQVDHLYGFFSAFNANAIKDVQLFKGGFGAQYGGRLSSVTEMNGKEGSTKQFNIGGDISLLSMNMFTEIPVTEKLSVVAATRRSWRGPIYNWIFNSFNKGTGAQQQTSSGNRRGPGGSDNVTKAKSYFSDYNVRSTYRATTKDVLTYSFFSSTDDLDNGFSISAPAFLADQGISFDMSTTDLTHYSNLCMSGGWQRQWSGSFKGNTSLSMSEYSSDRNRETSGMIRRNGSDSTETKTGVFEHNRLQDISLHSDYEWSGIRHNRLLFGGFGTQYDISYTYAQSDTALLLDNHHKSLLAGVYLQDEYALWQRRLLLQGGIRASYFGATQQRYIEPRFSLIGKITGRLTFKAAYGKYYQFANRITREDLSTGSTQFWVLSDGQTVPVSSALHRIAGLSYETPKLLFSIEGYYKILDQLTQYTERYKASTALISYEQQFYKGNGFSEGIEFTAQKKTGKFTGWVSYTLGRTLNYFDVYGSGYIPADQDVRHEFKVVGMYKYKKWDFAATWIYASGRPYTAPGGSYDIALLDGTTQSYVTTTSKNTLRLPDYHRLDVAVNYHFYTDAGKDVGYIGLSLFNAYARENVWYKQFTVVDNAVVETNVNYLSFTPNLTLSLKIR</sequence>
<dbReference type="Pfam" id="PF13620">
    <property type="entry name" value="CarboxypepD_reg"/>
    <property type="match status" value="1"/>
</dbReference>
<protein>
    <submittedName>
        <fullName evidence="3">TonB-dependent receptor</fullName>
    </submittedName>
</protein>
<dbReference type="InterPro" id="IPR037066">
    <property type="entry name" value="Plug_dom_sf"/>
</dbReference>
<dbReference type="Gene3D" id="2.60.40.1120">
    <property type="entry name" value="Carboxypeptidase-like, regulatory domain"/>
    <property type="match status" value="1"/>
</dbReference>
<dbReference type="InterPro" id="IPR008969">
    <property type="entry name" value="CarboxyPept-like_regulatory"/>
</dbReference>
<dbReference type="Proteomes" id="UP001501410">
    <property type="component" value="Unassembled WGS sequence"/>
</dbReference>
<dbReference type="SUPFAM" id="SSF49464">
    <property type="entry name" value="Carboxypeptidase regulatory domain-like"/>
    <property type="match status" value="1"/>
</dbReference>
<organism evidence="3 4">
    <name type="scientific">Rurimicrobium arvi</name>
    <dbReference type="NCBI Taxonomy" id="2049916"/>
    <lineage>
        <taxon>Bacteria</taxon>
        <taxon>Pseudomonadati</taxon>
        <taxon>Bacteroidota</taxon>
        <taxon>Chitinophagia</taxon>
        <taxon>Chitinophagales</taxon>
        <taxon>Chitinophagaceae</taxon>
        <taxon>Rurimicrobium</taxon>
    </lineage>
</organism>
<keyword evidence="4" id="KW-1185">Reference proteome</keyword>
<evidence type="ECO:0000259" key="2">
    <source>
        <dbReference type="Pfam" id="PF07715"/>
    </source>
</evidence>
<evidence type="ECO:0000313" key="4">
    <source>
        <dbReference type="Proteomes" id="UP001501410"/>
    </source>
</evidence>
<dbReference type="InterPro" id="IPR012910">
    <property type="entry name" value="Plug_dom"/>
</dbReference>
<feature type="domain" description="TonB-dependent receptor plug" evidence="2">
    <location>
        <begin position="234"/>
        <end position="317"/>
    </location>
</feature>
<dbReference type="EMBL" id="BAABEZ010000024">
    <property type="protein sequence ID" value="GAA4457754.1"/>
    <property type="molecule type" value="Genomic_DNA"/>
</dbReference>
<dbReference type="Pfam" id="PF07715">
    <property type="entry name" value="Plug"/>
    <property type="match status" value="1"/>
</dbReference>
<proteinExistence type="predicted"/>
<feature type="compositionally biased region" description="Polar residues" evidence="1">
    <location>
        <begin position="383"/>
        <end position="393"/>
    </location>
</feature>
<keyword evidence="3" id="KW-0675">Receptor</keyword>
<accession>A0ABP8MZV2</accession>
<evidence type="ECO:0000256" key="1">
    <source>
        <dbReference type="SAM" id="MobiDB-lite"/>
    </source>
</evidence>
<name>A0ABP8MZV2_9BACT</name>
<dbReference type="SUPFAM" id="SSF56935">
    <property type="entry name" value="Porins"/>
    <property type="match status" value="1"/>
</dbReference>
<feature type="region of interest" description="Disordered" evidence="1">
    <location>
        <begin position="383"/>
        <end position="403"/>
    </location>
</feature>